<evidence type="ECO:0000313" key="2">
    <source>
        <dbReference type="EMBL" id="TXG70478.1"/>
    </source>
</evidence>
<protein>
    <submittedName>
        <fullName evidence="2">Uncharacterized protein</fullName>
    </submittedName>
</protein>
<keyword evidence="3" id="KW-1185">Reference proteome</keyword>
<proteinExistence type="predicted"/>
<dbReference type="Proteomes" id="UP000323000">
    <property type="component" value="Chromosome 2"/>
</dbReference>
<keyword evidence="1" id="KW-0812">Transmembrane</keyword>
<keyword evidence="1" id="KW-1133">Transmembrane helix</keyword>
<gene>
    <name evidence="2" type="ORF">EZV62_005413</name>
</gene>
<evidence type="ECO:0000313" key="3">
    <source>
        <dbReference type="Proteomes" id="UP000323000"/>
    </source>
</evidence>
<dbReference type="OrthoDB" id="851643at2759"/>
<accession>A0A5C7IN01</accession>
<name>A0A5C7IN01_9ROSI</name>
<evidence type="ECO:0000256" key="1">
    <source>
        <dbReference type="SAM" id="Phobius"/>
    </source>
</evidence>
<keyword evidence="1" id="KW-0472">Membrane</keyword>
<dbReference type="EMBL" id="VAHF01000002">
    <property type="protein sequence ID" value="TXG70478.1"/>
    <property type="molecule type" value="Genomic_DNA"/>
</dbReference>
<sequence length="87" mass="9129">MNMVPPKIFKSKHQLACGDCQQFNGSSQQLEGSYTLAMAANYVSAQGSDMALAPAPSMVTGTGFSLPISGAIIGFSLFFSLLAILNH</sequence>
<reference evidence="3" key="1">
    <citation type="journal article" date="2019" name="Gigascience">
        <title>De novo genome assembly of the endangered Acer yangbiense, a plant species with extremely small populations endemic to Yunnan Province, China.</title>
        <authorList>
            <person name="Yang J."/>
            <person name="Wariss H.M."/>
            <person name="Tao L."/>
            <person name="Zhang R."/>
            <person name="Yun Q."/>
            <person name="Hollingsworth P."/>
            <person name="Dao Z."/>
            <person name="Luo G."/>
            <person name="Guo H."/>
            <person name="Ma Y."/>
            <person name="Sun W."/>
        </authorList>
    </citation>
    <scope>NUCLEOTIDE SEQUENCE [LARGE SCALE GENOMIC DNA]</scope>
    <source>
        <strain evidence="3">cv. Malutang</strain>
    </source>
</reference>
<dbReference type="PANTHER" id="PTHR33659">
    <property type="entry name" value="PROTEIN, PUTATIVE-RELATED-RELATED"/>
    <property type="match status" value="1"/>
</dbReference>
<dbReference type="PANTHER" id="PTHR33659:SF11">
    <property type="entry name" value="TRANSMEMBRANE PROTEIN"/>
    <property type="match status" value="1"/>
</dbReference>
<organism evidence="2 3">
    <name type="scientific">Acer yangbiense</name>
    <dbReference type="NCBI Taxonomy" id="1000413"/>
    <lineage>
        <taxon>Eukaryota</taxon>
        <taxon>Viridiplantae</taxon>
        <taxon>Streptophyta</taxon>
        <taxon>Embryophyta</taxon>
        <taxon>Tracheophyta</taxon>
        <taxon>Spermatophyta</taxon>
        <taxon>Magnoliopsida</taxon>
        <taxon>eudicotyledons</taxon>
        <taxon>Gunneridae</taxon>
        <taxon>Pentapetalae</taxon>
        <taxon>rosids</taxon>
        <taxon>malvids</taxon>
        <taxon>Sapindales</taxon>
        <taxon>Sapindaceae</taxon>
        <taxon>Hippocastanoideae</taxon>
        <taxon>Acereae</taxon>
        <taxon>Acer</taxon>
    </lineage>
</organism>
<comment type="caution">
    <text evidence="2">The sequence shown here is derived from an EMBL/GenBank/DDBJ whole genome shotgun (WGS) entry which is preliminary data.</text>
</comment>
<dbReference type="AlphaFoldDB" id="A0A5C7IN01"/>
<feature type="transmembrane region" description="Helical" evidence="1">
    <location>
        <begin position="64"/>
        <end position="85"/>
    </location>
</feature>